<comment type="similarity">
    <text evidence="12">Belongs to the short-chain dehydrogenases/reductases (SDR) family. 17-beta-HSD 3 subfamily.</text>
</comment>
<protein>
    <recommendedName>
        <fullName evidence="14">3-ketoacyl-CoA reductase</fullName>
        <ecNumber evidence="13">1.1.1.330</ecNumber>
        <ecNumber evidence="9">1.1.1.62</ecNumber>
    </recommendedName>
</protein>
<comment type="pathway">
    <text evidence="11">Steroid biosynthesis; estrogen biosynthesis.</text>
</comment>
<evidence type="ECO:0000313" key="20">
    <source>
        <dbReference type="Proteomes" id="UP001181693"/>
    </source>
</evidence>
<evidence type="ECO:0000256" key="18">
    <source>
        <dbReference type="SAM" id="Phobius"/>
    </source>
</evidence>
<comment type="catalytic activity">
    <reaction evidence="15">
        <text>17beta-estradiol + NAD(+) = estrone + NADH + H(+)</text>
        <dbReference type="Rhea" id="RHEA:24612"/>
        <dbReference type="ChEBI" id="CHEBI:15378"/>
        <dbReference type="ChEBI" id="CHEBI:16469"/>
        <dbReference type="ChEBI" id="CHEBI:17263"/>
        <dbReference type="ChEBI" id="CHEBI:57540"/>
        <dbReference type="ChEBI" id="CHEBI:57945"/>
        <dbReference type="EC" id="1.1.1.62"/>
    </reaction>
</comment>
<proteinExistence type="inferred from homology"/>
<dbReference type="PANTHER" id="PTHR44889:SF1">
    <property type="entry name" value="INACTIVE HYDROXYSTEROID DEHYDROGENASE-LIKE PROTEIN 1"/>
    <property type="match status" value="1"/>
</dbReference>
<comment type="subcellular location">
    <subcellularLocation>
        <location evidence="2">Endoplasmic reticulum membrane</location>
        <topology evidence="2">Multi-pass membrane protein</topology>
    </subcellularLocation>
    <subcellularLocation>
        <location evidence="1">Mitochondrion</location>
    </subcellularLocation>
</comment>
<feature type="transmembrane region" description="Helical" evidence="18">
    <location>
        <begin position="15"/>
        <end position="38"/>
    </location>
</feature>
<dbReference type="EMBL" id="DYDO01000010">
    <property type="protein sequence ID" value="DBA17007.1"/>
    <property type="molecule type" value="Genomic_DNA"/>
</dbReference>
<organism evidence="19 20">
    <name type="scientific">Pyxicephalus adspersus</name>
    <name type="common">African bullfrog</name>
    <dbReference type="NCBI Taxonomy" id="30357"/>
    <lineage>
        <taxon>Eukaryota</taxon>
        <taxon>Metazoa</taxon>
        <taxon>Chordata</taxon>
        <taxon>Craniata</taxon>
        <taxon>Vertebrata</taxon>
        <taxon>Euteleostomi</taxon>
        <taxon>Amphibia</taxon>
        <taxon>Batrachia</taxon>
        <taxon>Anura</taxon>
        <taxon>Neobatrachia</taxon>
        <taxon>Ranoidea</taxon>
        <taxon>Pyxicephalidae</taxon>
        <taxon>Pyxicephalinae</taxon>
        <taxon>Pyxicephalus</taxon>
    </lineage>
</organism>
<comment type="caution">
    <text evidence="19">The sequence shown here is derived from an EMBL/GenBank/DDBJ whole genome shotgun (WGS) entry which is preliminary data.</text>
</comment>
<evidence type="ECO:0000256" key="6">
    <source>
        <dbReference type="ARBA" id="ARBA00022989"/>
    </source>
</evidence>
<dbReference type="InterPro" id="IPR052149">
    <property type="entry name" value="17-beta-HSD3-like"/>
</dbReference>
<dbReference type="GO" id="GO:0006694">
    <property type="term" value="P:steroid biosynthetic process"/>
    <property type="evidence" value="ECO:0007669"/>
    <property type="project" value="UniProtKB-KW"/>
</dbReference>
<comment type="function">
    <text evidence="10">Catalyzes the second of the four reactions of the long-chain fatty acids elongation cycle. This endoplasmic reticulum-bound enzymatic process, allows the addition of two carbons to the chain of long- and very long-chain fatty acids/VLCFAs per cycle. This enzyme has a 3-ketoacyl-CoA reductase activity, reducing 3-ketoacyl-CoA to 3-hydroxyacyl-CoA, within each cycle of fatty acid elongation. Thereby, it may participate in the production of VLCFAs of different chain lengths that are involved in multiple biological processes as precursors of membrane lipids and lipid mediators. May also catalyze the transformation of estrone (E1) into estradiol (E2) and play a role in estrogen formation.</text>
</comment>
<dbReference type="PANTHER" id="PTHR44889">
    <property type="entry name" value="INACTIVE HYDROXYSTEROID DEHYDROGENASE-LIKE PROTEIN 1"/>
    <property type="match status" value="1"/>
</dbReference>
<dbReference type="PIRSF" id="PIRSF000126">
    <property type="entry name" value="11-beta-HSD1"/>
    <property type="match status" value="1"/>
</dbReference>
<reference evidence="19" key="1">
    <citation type="thesis" date="2020" institute="ProQuest LLC" country="789 East Eisenhower Parkway, Ann Arbor, MI, USA">
        <title>Comparative Genomics and Chromosome Evolution.</title>
        <authorList>
            <person name="Mudd A.B."/>
        </authorList>
    </citation>
    <scope>NUCLEOTIDE SEQUENCE</scope>
    <source>
        <strain evidence="19">1538</strain>
        <tissue evidence="19">Blood</tissue>
    </source>
</reference>
<evidence type="ECO:0000313" key="19">
    <source>
        <dbReference type="EMBL" id="DBA17007.1"/>
    </source>
</evidence>
<keyword evidence="20" id="KW-1185">Reference proteome</keyword>
<evidence type="ECO:0000256" key="16">
    <source>
        <dbReference type="ARBA" id="ARBA00048906"/>
    </source>
</evidence>
<evidence type="ECO:0000256" key="1">
    <source>
        <dbReference type="ARBA" id="ARBA00004173"/>
    </source>
</evidence>
<keyword evidence="7" id="KW-0560">Oxidoreductase</keyword>
<dbReference type="InterPro" id="IPR020904">
    <property type="entry name" value="Sc_DH/Rdtase_CS"/>
</dbReference>
<keyword evidence="5" id="KW-0752">Steroid biosynthesis</keyword>
<evidence type="ECO:0000256" key="4">
    <source>
        <dbReference type="ARBA" id="ARBA00022857"/>
    </source>
</evidence>
<dbReference type="Pfam" id="PF00106">
    <property type="entry name" value="adh_short"/>
    <property type="match status" value="1"/>
</dbReference>
<keyword evidence="8" id="KW-0496">Mitochondrion</keyword>
<keyword evidence="3 18" id="KW-0812">Transmembrane</keyword>
<dbReference type="InterPro" id="IPR036291">
    <property type="entry name" value="NAD(P)-bd_dom_sf"/>
</dbReference>
<keyword evidence="4" id="KW-0521">NADP</keyword>
<evidence type="ECO:0000256" key="2">
    <source>
        <dbReference type="ARBA" id="ARBA00004477"/>
    </source>
</evidence>
<dbReference type="CDD" id="cd05356">
    <property type="entry name" value="17beta-HSD1_like_SDR_c"/>
    <property type="match status" value="1"/>
</dbReference>
<keyword evidence="5" id="KW-0443">Lipid metabolism</keyword>
<dbReference type="PROSITE" id="PS00061">
    <property type="entry name" value="ADH_SHORT"/>
    <property type="match status" value="1"/>
</dbReference>
<evidence type="ECO:0000256" key="5">
    <source>
        <dbReference type="ARBA" id="ARBA00022955"/>
    </source>
</evidence>
<dbReference type="EC" id="1.1.1.62" evidence="9"/>
<evidence type="ECO:0000256" key="7">
    <source>
        <dbReference type="ARBA" id="ARBA00023002"/>
    </source>
</evidence>
<evidence type="ECO:0000256" key="3">
    <source>
        <dbReference type="ARBA" id="ARBA00022692"/>
    </source>
</evidence>
<dbReference type="GO" id="GO:0005739">
    <property type="term" value="C:mitochondrion"/>
    <property type="evidence" value="ECO:0007669"/>
    <property type="project" value="UniProtKB-SubCell"/>
</dbReference>
<evidence type="ECO:0000256" key="17">
    <source>
        <dbReference type="ARBA" id="ARBA00049509"/>
    </source>
</evidence>
<evidence type="ECO:0000256" key="8">
    <source>
        <dbReference type="ARBA" id="ARBA00023128"/>
    </source>
</evidence>
<dbReference type="FunFam" id="3.40.50.720:FF:000137">
    <property type="entry name" value="Hydroxysteroid (17-beta) dehydrogenase 3"/>
    <property type="match status" value="1"/>
</dbReference>
<evidence type="ECO:0000256" key="12">
    <source>
        <dbReference type="ARBA" id="ARBA00038261"/>
    </source>
</evidence>
<comment type="catalytic activity">
    <reaction evidence="16">
        <text>17beta-estradiol + NADP(+) = estrone + NADPH + H(+)</text>
        <dbReference type="Rhea" id="RHEA:24616"/>
        <dbReference type="ChEBI" id="CHEBI:15378"/>
        <dbReference type="ChEBI" id="CHEBI:16469"/>
        <dbReference type="ChEBI" id="CHEBI:17263"/>
        <dbReference type="ChEBI" id="CHEBI:57783"/>
        <dbReference type="ChEBI" id="CHEBI:58349"/>
        <dbReference type="EC" id="1.1.1.62"/>
    </reaction>
</comment>
<keyword evidence="5" id="KW-0444">Lipid biosynthesis</keyword>
<keyword evidence="6 18" id="KW-1133">Transmembrane helix</keyword>
<dbReference type="PRINTS" id="PR00081">
    <property type="entry name" value="GDHRDH"/>
</dbReference>
<dbReference type="Gene3D" id="3.40.50.720">
    <property type="entry name" value="NAD(P)-binding Rossmann-like Domain"/>
    <property type="match status" value="1"/>
</dbReference>
<evidence type="ECO:0000256" key="15">
    <source>
        <dbReference type="ARBA" id="ARBA00048022"/>
    </source>
</evidence>
<evidence type="ECO:0000256" key="10">
    <source>
        <dbReference type="ARBA" id="ARBA00037337"/>
    </source>
</evidence>
<name>A0AAV2ZSV9_PYXAD</name>
<dbReference type="SUPFAM" id="SSF51735">
    <property type="entry name" value="NAD(P)-binding Rossmann-fold domains"/>
    <property type="match status" value="1"/>
</dbReference>
<evidence type="ECO:0000256" key="13">
    <source>
        <dbReference type="ARBA" id="ARBA00039105"/>
    </source>
</evidence>
<evidence type="ECO:0000256" key="9">
    <source>
        <dbReference type="ARBA" id="ARBA00024072"/>
    </source>
</evidence>
<dbReference type="GO" id="GO:0004303">
    <property type="term" value="F:estradiol 17-beta-dehydrogenase [NAD(P)+] activity"/>
    <property type="evidence" value="ECO:0007669"/>
    <property type="project" value="UniProtKB-EC"/>
</dbReference>
<dbReference type="PRINTS" id="PR00080">
    <property type="entry name" value="SDRFAMILY"/>
</dbReference>
<evidence type="ECO:0000256" key="11">
    <source>
        <dbReference type="ARBA" id="ARBA00037929"/>
    </source>
</evidence>
<dbReference type="Proteomes" id="UP001181693">
    <property type="component" value="Unassembled WGS sequence"/>
</dbReference>
<dbReference type="GO" id="GO:0005789">
    <property type="term" value="C:endoplasmic reticulum membrane"/>
    <property type="evidence" value="ECO:0007669"/>
    <property type="project" value="UniProtKB-SubCell"/>
</dbReference>
<dbReference type="InterPro" id="IPR002347">
    <property type="entry name" value="SDR_fam"/>
</dbReference>
<keyword evidence="18" id="KW-0472">Membrane</keyword>
<evidence type="ECO:0000256" key="14">
    <source>
        <dbReference type="ARBA" id="ARBA00041250"/>
    </source>
</evidence>
<accession>A0AAV2ZSV9</accession>
<dbReference type="AlphaFoldDB" id="A0AAV2ZSV9"/>
<dbReference type="EC" id="1.1.1.330" evidence="13"/>
<gene>
    <name evidence="19" type="ORF">GDO54_002524</name>
</gene>
<comment type="catalytic activity">
    <reaction evidence="17">
        <text>a very-long-chain (3R)-3-hydroxyacyl-CoA + NADP(+) = a very-long-chain 3-oxoacyl-CoA + NADPH + H(+)</text>
        <dbReference type="Rhea" id="RHEA:48680"/>
        <dbReference type="ChEBI" id="CHEBI:15378"/>
        <dbReference type="ChEBI" id="CHEBI:57783"/>
        <dbReference type="ChEBI" id="CHEBI:58349"/>
        <dbReference type="ChEBI" id="CHEBI:85440"/>
        <dbReference type="ChEBI" id="CHEBI:90725"/>
        <dbReference type="EC" id="1.1.1.330"/>
    </reaction>
</comment>
<sequence length="322" mass="36557">MGGIKRISRLSSNHMEILAAVCVCFIIWNVFDHLYFWYTMIQQYVMPSLLSRTKHIKQYGEWAVVTGATGGIGKAYAEELASHGVNVLLISRNPEKLKNVSEAITETYGVKTRFIVADFSLGRKVYPDIKKSLKDVDVGILVNNVGVFYDYPQFTTEVPEDKLWEMININIAAAVMMVHIVLPGMVQRERGAIVNVSSAVCCKPTPLVNVYASSKSFIDYFSESLHYEYASKGIFIQSLVAYFVKTNLIPYSTCIRFLMLDPKEYARQAVRTIGISRRTSGHLLHSIQFSISCWLPDWLWVSAITFLSNMVRREQNLQPVKL</sequence>
<dbReference type="GO" id="GO:0141040">
    <property type="term" value="F:very-long-chain 3-oxoacyl-CoA reductase activity"/>
    <property type="evidence" value="ECO:0007669"/>
    <property type="project" value="UniProtKB-EC"/>
</dbReference>